<evidence type="ECO:0000256" key="8">
    <source>
        <dbReference type="SAM" id="SignalP"/>
    </source>
</evidence>
<dbReference type="Gene3D" id="4.10.75.10">
    <property type="entry name" value="Elafin-like"/>
    <property type="match status" value="1"/>
</dbReference>
<evidence type="ECO:0000313" key="10">
    <source>
        <dbReference type="EMBL" id="OCT68837.1"/>
    </source>
</evidence>
<proteinExistence type="predicted"/>
<organism evidence="10 11">
    <name type="scientific">Xenopus laevis</name>
    <name type="common">African clawed frog</name>
    <dbReference type="NCBI Taxonomy" id="8355"/>
    <lineage>
        <taxon>Eukaryota</taxon>
        <taxon>Metazoa</taxon>
        <taxon>Chordata</taxon>
        <taxon>Craniata</taxon>
        <taxon>Vertebrata</taxon>
        <taxon>Euteleostomi</taxon>
        <taxon>Amphibia</taxon>
        <taxon>Batrachia</taxon>
        <taxon>Anura</taxon>
        <taxon>Pipoidea</taxon>
        <taxon>Pipidae</taxon>
        <taxon>Xenopodinae</taxon>
        <taxon>Xenopus</taxon>
        <taxon>Xenopus</taxon>
    </lineage>
</organism>
<dbReference type="PROSITE" id="PS51390">
    <property type="entry name" value="WAP"/>
    <property type="match status" value="1"/>
</dbReference>
<dbReference type="GO" id="GO:0004867">
    <property type="term" value="F:serine-type endopeptidase inhibitor activity"/>
    <property type="evidence" value="ECO:0007669"/>
    <property type="project" value="TreeGrafter"/>
</dbReference>
<name>A0A974H8I7_XENLA</name>
<feature type="signal peptide" evidence="8">
    <location>
        <begin position="1"/>
        <end position="26"/>
    </location>
</feature>
<dbReference type="SMART" id="SM00217">
    <property type="entry name" value="WAP"/>
    <property type="match status" value="1"/>
</dbReference>
<accession>A0A974H8I7</accession>
<evidence type="ECO:0000256" key="6">
    <source>
        <dbReference type="ARBA" id="ARBA00022737"/>
    </source>
</evidence>
<feature type="domain" description="WAP" evidence="9">
    <location>
        <begin position="36"/>
        <end position="85"/>
    </location>
</feature>
<evidence type="ECO:0000256" key="4">
    <source>
        <dbReference type="ARBA" id="ARBA00022525"/>
    </source>
</evidence>
<dbReference type="Pfam" id="PF00095">
    <property type="entry name" value="WAP"/>
    <property type="match status" value="1"/>
</dbReference>
<comment type="function">
    <text evidence="1">Putative acid-stable proteinase inhibitor.</text>
</comment>
<reference evidence="11" key="1">
    <citation type="journal article" date="2016" name="Nature">
        <title>Genome evolution in the allotetraploid frog Xenopus laevis.</title>
        <authorList>
            <person name="Session A.M."/>
            <person name="Uno Y."/>
            <person name="Kwon T."/>
            <person name="Chapman J.A."/>
            <person name="Toyoda A."/>
            <person name="Takahashi S."/>
            <person name="Fukui A."/>
            <person name="Hikosaka A."/>
            <person name="Suzuki A."/>
            <person name="Kondo M."/>
            <person name="van Heeringen S.J."/>
            <person name="Quigley I."/>
            <person name="Heinz S."/>
            <person name="Ogino H."/>
            <person name="Ochi H."/>
            <person name="Hellsten U."/>
            <person name="Lyons J.B."/>
            <person name="Simakov O."/>
            <person name="Putnam N."/>
            <person name="Stites J."/>
            <person name="Kuroki Y."/>
            <person name="Tanaka T."/>
            <person name="Michiue T."/>
            <person name="Watanabe M."/>
            <person name="Bogdanovic O."/>
            <person name="Lister R."/>
            <person name="Georgiou G."/>
            <person name="Paranjpe S.S."/>
            <person name="van Kruijsbergen I."/>
            <person name="Shu S."/>
            <person name="Carlson J."/>
            <person name="Kinoshita T."/>
            <person name="Ohta Y."/>
            <person name="Mawaribuchi S."/>
            <person name="Jenkins J."/>
            <person name="Grimwood J."/>
            <person name="Schmutz J."/>
            <person name="Mitros T."/>
            <person name="Mozaffari S.V."/>
            <person name="Suzuki Y."/>
            <person name="Haramoto Y."/>
            <person name="Yamamoto T.S."/>
            <person name="Takagi C."/>
            <person name="Heald R."/>
            <person name="Miller K."/>
            <person name="Haudenschild C."/>
            <person name="Kitzman J."/>
            <person name="Nakayama T."/>
            <person name="Izutsu Y."/>
            <person name="Robert J."/>
            <person name="Fortriede J."/>
            <person name="Burns K."/>
            <person name="Lotay V."/>
            <person name="Karimi K."/>
            <person name="Yasuoka Y."/>
            <person name="Dichmann D.S."/>
            <person name="Flajnik M.F."/>
            <person name="Houston D.W."/>
            <person name="Shendure J."/>
            <person name="DuPasquier L."/>
            <person name="Vize P.D."/>
            <person name="Zorn A.M."/>
            <person name="Ito M."/>
            <person name="Marcotte E.M."/>
            <person name="Wallingford J.B."/>
            <person name="Ito Y."/>
            <person name="Asashima M."/>
            <person name="Ueno N."/>
            <person name="Matsuda Y."/>
            <person name="Veenstra G.J."/>
            <person name="Fujiyama A."/>
            <person name="Harland R.M."/>
            <person name="Taira M."/>
            <person name="Rokhsar D.S."/>
        </authorList>
    </citation>
    <scope>NUCLEOTIDE SEQUENCE [LARGE SCALE GENOMIC DNA]</scope>
    <source>
        <strain evidence="11">J</strain>
    </source>
</reference>
<keyword evidence="4" id="KW-0964">Secreted</keyword>
<evidence type="ECO:0000259" key="9">
    <source>
        <dbReference type="PROSITE" id="PS51390"/>
    </source>
</evidence>
<dbReference type="PANTHER" id="PTHR19441">
    <property type="entry name" value="WHEY ACDIC PROTEIN WAP"/>
    <property type="match status" value="1"/>
</dbReference>
<evidence type="ECO:0000256" key="7">
    <source>
        <dbReference type="ARBA" id="ARBA00023157"/>
    </source>
</evidence>
<dbReference type="PANTHER" id="PTHR19441:SF39">
    <property type="entry name" value="WAP FOUR-DISULFIDE CORE DOMAIN PROTEIN 5"/>
    <property type="match status" value="1"/>
</dbReference>
<dbReference type="InterPro" id="IPR050514">
    <property type="entry name" value="WAP_four-disulfide_core"/>
</dbReference>
<evidence type="ECO:0000256" key="2">
    <source>
        <dbReference type="ARBA" id="ARBA00004613"/>
    </source>
</evidence>
<dbReference type="SUPFAM" id="SSF57256">
    <property type="entry name" value="Elafin-like"/>
    <property type="match status" value="1"/>
</dbReference>
<keyword evidence="5 8" id="KW-0732">Signal</keyword>
<evidence type="ECO:0000256" key="5">
    <source>
        <dbReference type="ARBA" id="ARBA00022729"/>
    </source>
</evidence>
<comment type="subcellular location">
    <subcellularLocation>
        <location evidence="2">Secreted</location>
    </subcellularLocation>
</comment>
<gene>
    <name evidence="10" type="ORF">XELAEV_18040141mg</name>
</gene>
<evidence type="ECO:0000256" key="3">
    <source>
        <dbReference type="ARBA" id="ARBA00017105"/>
    </source>
</evidence>
<keyword evidence="6" id="KW-0677">Repeat</keyword>
<dbReference type="InterPro" id="IPR036645">
    <property type="entry name" value="Elafin-like_sf"/>
</dbReference>
<dbReference type="OMA" id="CWNTIRY"/>
<evidence type="ECO:0000256" key="1">
    <source>
        <dbReference type="ARBA" id="ARBA00003209"/>
    </source>
</evidence>
<feature type="chain" id="PRO_5036755510" description="WAP four-disulfide core domain protein 5" evidence="8">
    <location>
        <begin position="27"/>
        <end position="140"/>
    </location>
</feature>
<dbReference type="GO" id="GO:0005615">
    <property type="term" value="C:extracellular space"/>
    <property type="evidence" value="ECO:0007669"/>
    <property type="project" value="TreeGrafter"/>
</dbReference>
<dbReference type="Proteomes" id="UP000694892">
    <property type="component" value="Chromosome 8L"/>
</dbReference>
<dbReference type="AlphaFoldDB" id="A0A974H8I7"/>
<dbReference type="InterPro" id="IPR008197">
    <property type="entry name" value="WAP_dom"/>
</dbReference>
<dbReference type="EMBL" id="CM004480">
    <property type="protein sequence ID" value="OCT68837.1"/>
    <property type="molecule type" value="Genomic_DNA"/>
</dbReference>
<keyword evidence="7" id="KW-1015">Disulfide bond</keyword>
<evidence type="ECO:0000313" key="11">
    <source>
        <dbReference type="Proteomes" id="UP000694892"/>
    </source>
</evidence>
<dbReference type="GO" id="GO:0045087">
    <property type="term" value="P:innate immune response"/>
    <property type="evidence" value="ECO:0007669"/>
    <property type="project" value="TreeGrafter"/>
</dbReference>
<protein>
    <recommendedName>
        <fullName evidence="3">WAP four-disulfide core domain protein 5</fullName>
    </recommendedName>
</protein>
<sequence>MRTPYGLLLTAIITTVFLHSPGFVTGIPVDWASRTQYNNQGECPPSPAKVNCWNTIRYRCNSDSDCNRDQKCCYRGCEKLCVSATLGGMGFPPLPPAKPTYYMEPIPVEPFIPIMTKNPIKNRIDLPPIWVPYPLPPADR</sequence>
<dbReference type="GO" id="GO:0019731">
    <property type="term" value="P:antibacterial humoral response"/>
    <property type="evidence" value="ECO:0007669"/>
    <property type="project" value="TreeGrafter"/>
</dbReference>